<gene>
    <name evidence="1" type="ORF">MUK42_14016</name>
</gene>
<keyword evidence="2" id="KW-1185">Reference proteome</keyword>
<dbReference type="EMBL" id="CP097511">
    <property type="protein sequence ID" value="URE44255.1"/>
    <property type="molecule type" value="Genomic_DNA"/>
</dbReference>
<accession>A0A9E7LAY0</accession>
<evidence type="ECO:0000313" key="1">
    <source>
        <dbReference type="EMBL" id="URE44255.1"/>
    </source>
</evidence>
<dbReference type="Proteomes" id="UP001055439">
    <property type="component" value="Chromosome 9"/>
</dbReference>
<protein>
    <submittedName>
        <fullName evidence="1">Uncharacterized protein</fullName>
    </submittedName>
</protein>
<name>A0A9E7LAY0_9LILI</name>
<organism evidence="1 2">
    <name type="scientific">Musa troglodytarum</name>
    <name type="common">fe'i banana</name>
    <dbReference type="NCBI Taxonomy" id="320322"/>
    <lineage>
        <taxon>Eukaryota</taxon>
        <taxon>Viridiplantae</taxon>
        <taxon>Streptophyta</taxon>
        <taxon>Embryophyta</taxon>
        <taxon>Tracheophyta</taxon>
        <taxon>Spermatophyta</taxon>
        <taxon>Magnoliopsida</taxon>
        <taxon>Liliopsida</taxon>
        <taxon>Zingiberales</taxon>
        <taxon>Musaceae</taxon>
        <taxon>Musa</taxon>
    </lineage>
</organism>
<sequence length="49" mass="5344">MLLATSVAPKLIVNASLRDYQSDSLAVLCGNSLYRLISPLFLGLIPMQH</sequence>
<evidence type="ECO:0000313" key="2">
    <source>
        <dbReference type="Proteomes" id="UP001055439"/>
    </source>
</evidence>
<proteinExistence type="predicted"/>
<reference evidence="1" key="1">
    <citation type="submission" date="2022-05" db="EMBL/GenBank/DDBJ databases">
        <title>The Musa troglodytarum L. genome provides insights into the mechanism of non-climacteric behaviour and enrichment of carotenoids.</title>
        <authorList>
            <person name="Wang J."/>
        </authorList>
    </citation>
    <scope>NUCLEOTIDE SEQUENCE</scope>
    <source>
        <tissue evidence="1">Leaf</tissue>
    </source>
</reference>
<dbReference type="AlphaFoldDB" id="A0A9E7LAY0"/>